<keyword evidence="3" id="KW-1185">Reference proteome</keyword>
<dbReference type="InterPro" id="IPR045851">
    <property type="entry name" value="AMP-bd_C_sf"/>
</dbReference>
<dbReference type="InterPro" id="IPR025110">
    <property type="entry name" value="AMP-bd_C"/>
</dbReference>
<dbReference type="PANTHER" id="PTHR24095">
    <property type="entry name" value="ACETYL-COENZYME A SYNTHETASE"/>
    <property type="match status" value="1"/>
</dbReference>
<evidence type="ECO:0000313" key="2">
    <source>
        <dbReference type="EMBL" id="VEL34644.1"/>
    </source>
</evidence>
<sequence length="230" mass="24556">MDLTWSLGRIDDMLNVSGHLLSTSEVESALMTHPSVAEAAAVARPHATKGECIHCFVVLKSALVIPSSASTPASLSVISDMSASGFSESSLSSVLQKSTHETNPVGVGGPDLVDKPCDTVLRTSVAMSNGLEVFDKVTTSHNLMDVWENESGGLPSQLRNELVSIVRSKIGPFATPDHVQRADALPKTRSGKLIRRFLRQIANHEEICGDKSSLADPLCLDKLIALSRLT</sequence>
<dbReference type="SUPFAM" id="SSF56801">
    <property type="entry name" value="Acetyl-CoA synthetase-like"/>
    <property type="match status" value="1"/>
</dbReference>
<organism evidence="2 3">
    <name type="scientific">Protopolystoma xenopodis</name>
    <dbReference type="NCBI Taxonomy" id="117903"/>
    <lineage>
        <taxon>Eukaryota</taxon>
        <taxon>Metazoa</taxon>
        <taxon>Spiralia</taxon>
        <taxon>Lophotrochozoa</taxon>
        <taxon>Platyhelminthes</taxon>
        <taxon>Monogenea</taxon>
        <taxon>Polyopisthocotylea</taxon>
        <taxon>Polystomatidea</taxon>
        <taxon>Polystomatidae</taxon>
        <taxon>Protopolystoma</taxon>
    </lineage>
</organism>
<name>A0A3S5C4E8_9PLAT</name>
<dbReference type="EMBL" id="CAAALY010248079">
    <property type="protein sequence ID" value="VEL34644.1"/>
    <property type="molecule type" value="Genomic_DNA"/>
</dbReference>
<dbReference type="PANTHER" id="PTHR24095:SF244">
    <property type="entry name" value="ACETYL-COENZYME A SYNTHETASE"/>
    <property type="match status" value="1"/>
</dbReference>
<proteinExistence type="predicted"/>
<feature type="domain" description="AMP-binding enzyme C-terminal" evidence="1">
    <location>
        <begin position="156"/>
        <end position="192"/>
    </location>
</feature>
<dbReference type="GO" id="GO:0006085">
    <property type="term" value="P:acetyl-CoA biosynthetic process"/>
    <property type="evidence" value="ECO:0007669"/>
    <property type="project" value="TreeGrafter"/>
</dbReference>
<dbReference type="OrthoDB" id="1706066at2759"/>
<reference evidence="2" key="1">
    <citation type="submission" date="2018-11" db="EMBL/GenBank/DDBJ databases">
        <authorList>
            <consortium name="Pathogen Informatics"/>
        </authorList>
    </citation>
    <scope>NUCLEOTIDE SEQUENCE</scope>
</reference>
<dbReference type="Pfam" id="PF13193">
    <property type="entry name" value="AMP-binding_C"/>
    <property type="match status" value="2"/>
</dbReference>
<accession>A0A3S5C4E8</accession>
<feature type="domain" description="AMP-binding enzyme C-terminal" evidence="1">
    <location>
        <begin position="25"/>
        <end position="62"/>
    </location>
</feature>
<dbReference type="Proteomes" id="UP000784294">
    <property type="component" value="Unassembled WGS sequence"/>
</dbReference>
<evidence type="ECO:0000259" key="1">
    <source>
        <dbReference type="Pfam" id="PF13193"/>
    </source>
</evidence>
<comment type="caution">
    <text evidence="2">The sequence shown here is derived from an EMBL/GenBank/DDBJ whole genome shotgun (WGS) entry which is preliminary data.</text>
</comment>
<dbReference type="Gene3D" id="3.30.300.30">
    <property type="match status" value="1"/>
</dbReference>
<dbReference type="GO" id="GO:0003987">
    <property type="term" value="F:acetate-CoA ligase activity"/>
    <property type="evidence" value="ECO:0007669"/>
    <property type="project" value="TreeGrafter"/>
</dbReference>
<evidence type="ECO:0000313" key="3">
    <source>
        <dbReference type="Proteomes" id="UP000784294"/>
    </source>
</evidence>
<gene>
    <name evidence="2" type="ORF">PXEA_LOCUS28084</name>
</gene>
<protein>
    <recommendedName>
        <fullName evidence="1">AMP-binding enzyme C-terminal domain-containing protein</fullName>
    </recommendedName>
</protein>
<dbReference type="AlphaFoldDB" id="A0A3S5C4E8"/>